<keyword evidence="4 5" id="KW-0472">Membrane</keyword>
<dbReference type="GO" id="GO:0046513">
    <property type="term" value="P:ceramide biosynthetic process"/>
    <property type="evidence" value="ECO:0000318"/>
    <property type="project" value="GO_Central"/>
</dbReference>
<name>A0A2K1IZI6_PHYPA</name>
<accession>A0A2K1IZI6</accession>
<dbReference type="Proteomes" id="UP000006727">
    <property type="component" value="Chromosome 18"/>
</dbReference>
<dbReference type="EnsemblPlants" id="Pp3c18_640V3.1">
    <property type="protein sequence ID" value="Pp3c18_640V3.1"/>
    <property type="gene ID" value="Pp3c18_640"/>
</dbReference>
<dbReference type="SMART" id="SM00724">
    <property type="entry name" value="TLC"/>
    <property type="match status" value="1"/>
</dbReference>
<keyword evidence="2 5" id="KW-0812">Transmembrane</keyword>
<feature type="transmembrane region" description="Helical" evidence="7">
    <location>
        <begin position="142"/>
        <end position="162"/>
    </location>
</feature>
<dbReference type="GO" id="GO:0005789">
    <property type="term" value="C:endoplasmic reticulum membrane"/>
    <property type="evidence" value="ECO:0007669"/>
    <property type="project" value="UniProtKB-SubCell"/>
</dbReference>
<evidence type="ECO:0000313" key="9">
    <source>
        <dbReference type="EMBL" id="PNR34693.1"/>
    </source>
</evidence>
<dbReference type="EMBL" id="ABEU02000018">
    <property type="protein sequence ID" value="PNR34693.1"/>
    <property type="molecule type" value="Genomic_DNA"/>
</dbReference>
<dbReference type="InterPro" id="IPR006634">
    <property type="entry name" value="TLC-dom"/>
</dbReference>
<dbReference type="Gramene" id="Pp3c18_640V3.2">
    <property type="protein sequence ID" value="Pp3c18_640V3.2"/>
    <property type="gene ID" value="Pp3c18_640"/>
</dbReference>
<reference evidence="10" key="3">
    <citation type="submission" date="2020-12" db="UniProtKB">
        <authorList>
            <consortium name="EnsemblPlants"/>
        </authorList>
    </citation>
    <scope>IDENTIFICATION</scope>
</reference>
<evidence type="ECO:0000256" key="2">
    <source>
        <dbReference type="ARBA" id="ARBA00022692"/>
    </source>
</evidence>
<protein>
    <recommendedName>
        <fullName evidence="8">TLC domain-containing protein</fullName>
    </recommendedName>
</protein>
<reference evidence="9 11" key="2">
    <citation type="journal article" date="2018" name="Plant J.">
        <title>The Physcomitrella patens chromosome-scale assembly reveals moss genome structure and evolution.</title>
        <authorList>
            <person name="Lang D."/>
            <person name="Ullrich K.K."/>
            <person name="Murat F."/>
            <person name="Fuchs J."/>
            <person name="Jenkins J."/>
            <person name="Haas F.B."/>
            <person name="Piednoel M."/>
            <person name="Gundlach H."/>
            <person name="Van Bel M."/>
            <person name="Meyberg R."/>
            <person name="Vives C."/>
            <person name="Morata J."/>
            <person name="Symeonidi A."/>
            <person name="Hiss M."/>
            <person name="Muchero W."/>
            <person name="Kamisugi Y."/>
            <person name="Saleh O."/>
            <person name="Blanc G."/>
            <person name="Decker E.L."/>
            <person name="van Gessel N."/>
            <person name="Grimwood J."/>
            <person name="Hayes R.D."/>
            <person name="Graham S.W."/>
            <person name="Gunter L.E."/>
            <person name="McDaniel S.F."/>
            <person name="Hoernstein S.N.W."/>
            <person name="Larsson A."/>
            <person name="Li F.W."/>
            <person name="Perroud P.F."/>
            <person name="Phillips J."/>
            <person name="Ranjan P."/>
            <person name="Rokshar D.S."/>
            <person name="Rothfels C.J."/>
            <person name="Schneider L."/>
            <person name="Shu S."/>
            <person name="Stevenson D.W."/>
            <person name="Thummler F."/>
            <person name="Tillich M."/>
            <person name="Villarreal Aguilar J.C."/>
            <person name="Widiez T."/>
            <person name="Wong G.K."/>
            <person name="Wymore A."/>
            <person name="Zhang Y."/>
            <person name="Zimmer A.D."/>
            <person name="Quatrano R.S."/>
            <person name="Mayer K.F.X."/>
            <person name="Goodstein D."/>
            <person name="Casacuberta J.M."/>
            <person name="Vandepoele K."/>
            <person name="Reski R."/>
            <person name="Cuming A.C."/>
            <person name="Tuskan G.A."/>
            <person name="Maumus F."/>
            <person name="Salse J."/>
            <person name="Schmutz J."/>
            <person name="Rensing S.A."/>
        </authorList>
    </citation>
    <scope>NUCLEOTIDE SEQUENCE [LARGE SCALE GENOMIC DNA]</scope>
    <source>
        <strain evidence="10 11">cv. Gransden 2004</strain>
    </source>
</reference>
<dbReference type="Gramene" id="Pp3c18_640V3.1">
    <property type="protein sequence ID" value="Pp3c18_640V3.1"/>
    <property type="gene ID" value="Pp3c18_640"/>
</dbReference>
<organism evidence="9">
    <name type="scientific">Physcomitrium patens</name>
    <name type="common">Spreading-leaved earth moss</name>
    <name type="synonym">Physcomitrella patens</name>
    <dbReference type="NCBI Taxonomy" id="3218"/>
    <lineage>
        <taxon>Eukaryota</taxon>
        <taxon>Viridiplantae</taxon>
        <taxon>Streptophyta</taxon>
        <taxon>Embryophyta</taxon>
        <taxon>Bryophyta</taxon>
        <taxon>Bryophytina</taxon>
        <taxon>Bryopsida</taxon>
        <taxon>Funariidae</taxon>
        <taxon>Funariales</taxon>
        <taxon>Funariaceae</taxon>
        <taxon>Physcomitrium</taxon>
    </lineage>
</organism>
<evidence type="ECO:0000256" key="4">
    <source>
        <dbReference type="ARBA" id="ARBA00023136"/>
    </source>
</evidence>
<feature type="transmembrane region" description="Helical" evidence="7">
    <location>
        <begin position="224"/>
        <end position="247"/>
    </location>
</feature>
<reference evidence="9 11" key="1">
    <citation type="journal article" date="2008" name="Science">
        <title>The Physcomitrella genome reveals evolutionary insights into the conquest of land by plants.</title>
        <authorList>
            <person name="Rensing S."/>
            <person name="Lang D."/>
            <person name="Zimmer A."/>
            <person name="Terry A."/>
            <person name="Salamov A."/>
            <person name="Shapiro H."/>
            <person name="Nishiyama T."/>
            <person name="Perroud P.-F."/>
            <person name="Lindquist E."/>
            <person name="Kamisugi Y."/>
            <person name="Tanahashi T."/>
            <person name="Sakakibara K."/>
            <person name="Fujita T."/>
            <person name="Oishi K."/>
            <person name="Shin-I T."/>
            <person name="Kuroki Y."/>
            <person name="Toyoda A."/>
            <person name="Suzuki Y."/>
            <person name="Hashimoto A."/>
            <person name="Yamaguchi K."/>
            <person name="Sugano A."/>
            <person name="Kohara Y."/>
            <person name="Fujiyama A."/>
            <person name="Anterola A."/>
            <person name="Aoki S."/>
            <person name="Ashton N."/>
            <person name="Barbazuk W.B."/>
            <person name="Barker E."/>
            <person name="Bennetzen J."/>
            <person name="Bezanilla M."/>
            <person name="Blankenship R."/>
            <person name="Cho S.H."/>
            <person name="Dutcher S."/>
            <person name="Estelle M."/>
            <person name="Fawcett J.A."/>
            <person name="Gundlach H."/>
            <person name="Hanada K."/>
            <person name="Heyl A."/>
            <person name="Hicks K.A."/>
            <person name="Hugh J."/>
            <person name="Lohr M."/>
            <person name="Mayer K."/>
            <person name="Melkozernov A."/>
            <person name="Murata T."/>
            <person name="Nelson D."/>
            <person name="Pils B."/>
            <person name="Prigge M."/>
            <person name="Reiss B."/>
            <person name="Renner T."/>
            <person name="Rombauts S."/>
            <person name="Rushton P."/>
            <person name="Sanderfoot A."/>
            <person name="Schween G."/>
            <person name="Shiu S.-H."/>
            <person name="Stueber K."/>
            <person name="Theodoulou F.L."/>
            <person name="Tu H."/>
            <person name="Van de Peer Y."/>
            <person name="Verrier P.J."/>
            <person name="Waters E."/>
            <person name="Wood A."/>
            <person name="Yang L."/>
            <person name="Cove D."/>
            <person name="Cuming A."/>
            <person name="Hasebe M."/>
            <person name="Lucas S."/>
            <person name="Mishler D.B."/>
            <person name="Reski R."/>
            <person name="Grigoriev I."/>
            <person name="Quatrano R.S."/>
            <person name="Boore J.L."/>
        </authorList>
    </citation>
    <scope>NUCLEOTIDE SEQUENCE [LARGE SCALE GENOMIC DNA]</scope>
    <source>
        <strain evidence="10 11">cv. Gransden 2004</strain>
    </source>
</reference>
<dbReference type="OMA" id="KWKENFW"/>
<feature type="transmembrane region" description="Helical" evidence="7">
    <location>
        <begin position="168"/>
        <end position="187"/>
    </location>
</feature>
<evidence type="ECO:0000313" key="11">
    <source>
        <dbReference type="Proteomes" id="UP000006727"/>
    </source>
</evidence>
<dbReference type="GeneID" id="112294923"/>
<feature type="region of interest" description="Disordered" evidence="6">
    <location>
        <begin position="301"/>
        <end position="326"/>
    </location>
</feature>
<proteinExistence type="predicted"/>
<dbReference type="PANTHER" id="PTHR12560:SF49">
    <property type="entry name" value="CERAMIDE SYNTHASE 1 LOH3"/>
    <property type="match status" value="1"/>
</dbReference>
<feature type="transmembrane region" description="Helical" evidence="7">
    <location>
        <begin position="29"/>
        <end position="49"/>
    </location>
</feature>
<evidence type="ECO:0000259" key="8">
    <source>
        <dbReference type="PROSITE" id="PS50922"/>
    </source>
</evidence>
<gene>
    <name evidence="10" type="primary">LOC112294923</name>
    <name evidence="9" type="ORF">PHYPA_022591</name>
</gene>
<dbReference type="GO" id="GO:0005783">
    <property type="term" value="C:endoplasmic reticulum"/>
    <property type="evidence" value="ECO:0000318"/>
    <property type="project" value="GO_Central"/>
</dbReference>
<evidence type="ECO:0000313" key="10">
    <source>
        <dbReference type="EnsemblPlants" id="Pp3c18_640V3.1"/>
    </source>
</evidence>
<keyword evidence="3 7" id="KW-1133">Transmembrane helix</keyword>
<dbReference type="EnsemblPlants" id="Pp3c18_640V3.2">
    <property type="protein sequence ID" value="Pp3c18_640V3.2"/>
    <property type="gene ID" value="Pp3c18_640"/>
</dbReference>
<evidence type="ECO:0000256" key="7">
    <source>
        <dbReference type="SAM" id="Phobius"/>
    </source>
</evidence>
<dbReference type="PANTHER" id="PTHR12560">
    <property type="entry name" value="LONGEVITY ASSURANCE FACTOR 1 LAG1"/>
    <property type="match status" value="1"/>
</dbReference>
<evidence type="ECO:0000256" key="6">
    <source>
        <dbReference type="SAM" id="MobiDB-lite"/>
    </source>
</evidence>
<feature type="transmembrane region" description="Helical" evidence="7">
    <location>
        <begin position="267"/>
        <end position="288"/>
    </location>
</feature>
<keyword evidence="11" id="KW-1185">Reference proteome</keyword>
<dbReference type="GO" id="GO:0050291">
    <property type="term" value="F:sphingosine N-acyltransferase activity"/>
    <property type="evidence" value="ECO:0000318"/>
    <property type="project" value="GO_Central"/>
</dbReference>
<dbReference type="STRING" id="3218.A0A2K1IZI6"/>
<evidence type="ECO:0000256" key="5">
    <source>
        <dbReference type="PROSITE-ProRule" id="PRU00205"/>
    </source>
</evidence>
<dbReference type="AlphaFoldDB" id="A0A2K1IZI6"/>
<sequence>MTTEDPQLVMLPGLWHWPPRWEEASQPTISDLALVPFFALLFPTLRFVLDKFVFERMGRKSIAGLSPEALLKLSDVEREENEKKLIKYKESAWKCVYYSTAELLALAVTYNEPWFTQTKMFYLGPGDQVWPYLNAKLKLKMLYAFSSGFYTYSIFALCFWETRRKDFGVSMTHHVGALGLLIVSYIVNLQRAGSVILAVHDASDVFLEVGKLTKYSGLDYVPEIAFGLFAVSWILLRLLYFPVVLVRSTTYEVLVVLDKDKYPNGPYLYYILNTLLICLLVLHVYWWILIWRMIKKQIQNSGKVSDDVRSDSDSDSDVDEDKDKKE</sequence>
<dbReference type="Pfam" id="PF03798">
    <property type="entry name" value="TRAM_LAG1_CLN8"/>
    <property type="match status" value="1"/>
</dbReference>
<dbReference type="InterPro" id="IPR016439">
    <property type="entry name" value="Lag1/Lac1-like"/>
</dbReference>
<dbReference type="PROSITE" id="PS50922">
    <property type="entry name" value="TLC"/>
    <property type="match status" value="1"/>
</dbReference>
<evidence type="ECO:0000256" key="1">
    <source>
        <dbReference type="ARBA" id="ARBA00004477"/>
    </source>
</evidence>
<dbReference type="PaxDb" id="3218-PP1S151_75V6.1"/>
<evidence type="ECO:0000256" key="3">
    <source>
        <dbReference type="ARBA" id="ARBA00022989"/>
    </source>
</evidence>
<comment type="subcellular location">
    <subcellularLocation>
        <location evidence="1">Endoplasmic reticulum membrane</location>
        <topology evidence="1">Multi-pass membrane protein</topology>
    </subcellularLocation>
</comment>
<feature type="domain" description="TLC" evidence="8">
    <location>
        <begin position="86"/>
        <end position="299"/>
    </location>
</feature>
<dbReference type="RefSeq" id="XP_024401683.1">
    <property type="nucleotide sequence ID" value="XM_024545915.2"/>
</dbReference>
<dbReference type="OrthoDB" id="537032at2759"/>